<feature type="domain" description="Glycosyltransferase 2-like" evidence="5">
    <location>
        <begin position="6"/>
        <end position="142"/>
    </location>
</feature>
<comment type="similarity">
    <text evidence="2">Belongs to the glycosyltransferase 2 family.</text>
</comment>
<dbReference type="EMBL" id="JBBMEP010000014">
    <property type="protein sequence ID" value="MEQ2377400.1"/>
    <property type="molecule type" value="Genomic_DNA"/>
</dbReference>
<evidence type="ECO:0000256" key="3">
    <source>
        <dbReference type="ARBA" id="ARBA00022676"/>
    </source>
</evidence>
<dbReference type="Gene3D" id="3.90.550.10">
    <property type="entry name" value="Spore Coat Polysaccharide Biosynthesis Protein SpsA, Chain A"/>
    <property type="match status" value="1"/>
</dbReference>
<reference evidence="6 7" key="1">
    <citation type="submission" date="2024-03" db="EMBL/GenBank/DDBJ databases">
        <title>Human intestinal bacterial collection.</title>
        <authorList>
            <person name="Pauvert C."/>
            <person name="Hitch T.C.A."/>
            <person name="Clavel T."/>
        </authorList>
    </citation>
    <scope>NUCLEOTIDE SEQUENCE [LARGE SCALE GENOMIC DNA]</scope>
    <source>
        <strain evidence="6 7">CLA-JM-H7-B</strain>
    </source>
</reference>
<comment type="caution">
    <text evidence="6">The sequence shown here is derived from an EMBL/GenBank/DDBJ whole genome shotgun (WGS) entry which is preliminary data.</text>
</comment>
<keyword evidence="4 6" id="KW-0808">Transferase</keyword>
<dbReference type="Pfam" id="PF00535">
    <property type="entry name" value="Glycos_transf_2"/>
    <property type="match status" value="1"/>
</dbReference>
<dbReference type="SUPFAM" id="SSF53448">
    <property type="entry name" value="Nucleotide-diphospho-sugar transferases"/>
    <property type="match status" value="1"/>
</dbReference>
<dbReference type="InterPro" id="IPR001173">
    <property type="entry name" value="Glyco_trans_2-like"/>
</dbReference>
<dbReference type="InterPro" id="IPR029044">
    <property type="entry name" value="Nucleotide-diphossugar_trans"/>
</dbReference>
<proteinExistence type="inferred from homology"/>
<evidence type="ECO:0000256" key="1">
    <source>
        <dbReference type="ARBA" id="ARBA00004776"/>
    </source>
</evidence>
<dbReference type="GO" id="GO:0016757">
    <property type="term" value="F:glycosyltransferase activity"/>
    <property type="evidence" value="ECO:0007669"/>
    <property type="project" value="UniProtKB-KW"/>
</dbReference>
<organism evidence="6 7">
    <name type="scientific">Faecalibacterium faecis</name>
    <dbReference type="NCBI Taxonomy" id="3133157"/>
    <lineage>
        <taxon>Bacteria</taxon>
        <taxon>Bacillati</taxon>
        <taxon>Bacillota</taxon>
        <taxon>Clostridia</taxon>
        <taxon>Eubacteriales</taxon>
        <taxon>Oscillospiraceae</taxon>
        <taxon>Faecalibacterium</taxon>
    </lineage>
</organism>
<comment type="pathway">
    <text evidence="1">Cell wall biogenesis; cell wall polysaccharide biosynthesis.</text>
</comment>
<evidence type="ECO:0000256" key="4">
    <source>
        <dbReference type="ARBA" id="ARBA00022679"/>
    </source>
</evidence>
<keyword evidence="3 6" id="KW-0328">Glycosyltransferase</keyword>
<dbReference type="RefSeq" id="WP_349137887.1">
    <property type="nucleotide sequence ID" value="NZ_JBBMEP010000014.1"/>
</dbReference>
<evidence type="ECO:0000313" key="7">
    <source>
        <dbReference type="Proteomes" id="UP001496146"/>
    </source>
</evidence>
<protein>
    <submittedName>
        <fullName evidence="6">Glycosyltransferase family 2 protein</fullName>
        <ecNumber evidence="6">2.4.-.-</ecNumber>
    </submittedName>
</protein>
<dbReference type="Proteomes" id="UP001496146">
    <property type="component" value="Unassembled WGS sequence"/>
</dbReference>
<name>A0ABV1BNR0_9FIRM</name>
<keyword evidence="7" id="KW-1185">Reference proteome</keyword>
<evidence type="ECO:0000313" key="6">
    <source>
        <dbReference type="EMBL" id="MEQ2377400.1"/>
    </source>
</evidence>
<dbReference type="EC" id="2.4.-.-" evidence="6"/>
<accession>A0ABV1BNR0</accession>
<evidence type="ECO:0000259" key="5">
    <source>
        <dbReference type="Pfam" id="PF00535"/>
    </source>
</evidence>
<dbReference type="PANTHER" id="PTHR43179:SF12">
    <property type="entry name" value="GALACTOFURANOSYLTRANSFERASE GLFT2"/>
    <property type="match status" value="1"/>
</dbReference>
<evidence type="ECO:0000256" key="2">
    <source>
        <dbReference type="ARBA" id="ARBA00006739"/>
    </source>
</evidence>
<gene>
    <name evidence="6" type="ORF">WMO17_08590</name>
</gene>
<dbReference type="PANTHER" id="PTHR43179">
    <property type="entry name" value="RHAMNOSYLTRANSFERASE WBBL"/>
    <property type="match status" value="1"/>
</dbReference>
<sequence length="307" mass="36652">MSKVAVIIINYNTYQKTKKCIDILREKTTVDYHIYLLDNGSKNESLHELKRYYEEAEDVTLIASEENLGYARGNNKLLQRAMQDESQFAVIMNNDIFLMNNAIDLMIEDLQNDKDISFVGPHMVGTKGEIQLTAKHKSPDRWQYLCRETLIGRIFKKNQAEWLKWQEQQETKQDVYWLSGAIFAARMKDFEKIHFFDPFTFLYYEEYIIAEKSQNAQLRLQYEPDAKVLHQHGGSTKPGVNLLTRTENFKSELYFMRKYRHWKKSYQVLVFVIRVLETYIFWRKDPSCWKAWKSYVKFGVQELRKEP</sequence>